<evidence type="ECO:0000256" key="2">
    <source>
        <dbReference type="ARBA" id="ARBA00009001"/>
    </source>
</evidence>
<keyword evidence="3" id="KW-0805">Transcription regulation</keyword>
<dbReference type="InterPro" id="IPR045125">
    <property type="entry name" value="Sub1/Tcp4-like"/>
</dbReference>
<accession>A0ABR3RYG8</accession>
<protein>
    <recommendedName>
        <fullName evidence="8">Transcriptional coactivator p15 (PC4) C-terminal domain-containing protein</fullName>
    </recommendedName>
</protein>
<dbReference type="SUPFAM" id="SSF54447">
    <property type="entry name" value="ssDNA-binding transcriptional regulator domain"/>
    <property type="match status" value="1"/>
</dbReference>
<evidence type="ECO:0000256" key="1">
    <source>
        <dbReference type="ARBA" id="ARBA00004123"/>
    </source>
</evidence>
<feature type="domain" description="Transcriptional coactivator p15 (PC4) C-terminal" evidence="8">
    <location>
        <begin position="70"/>
        <end position="120"/>
    </location>
</feature>
<dbReference type="Proteomes" id="UP001521222">
    <property type="component" value="Unassembled WGS sequence"/>
</dbReference>
<organism evidence="9 10">
    <name type="scientific">Nothophoma quercina</name>
    <dbReference type="NCBI Taxonomy" id="749835"/>
    <lineage>
        <taxon>Eukaryota</taxon>
        <taxon>Fungi</taxon>
        <taxon>Dikarya</taxon>
        <taxon>Ascomycota</taxon>
        <taxon>Pezizomycotina</taxon>
        <taxon>Dothideomycetes</taxon>
        <taxon>Pleosporomycetidae</taxon>
        <taxon>Pleosporales</taxon>
        <taxon>Pleosporineae</taxon>
        <taxon>Didymellaceae</taxon>
        <taxon>Nothophoma</taxon>
    </lineage>
</organism>
<evidence type="ECO:0000256" key="6">
    <source>
        <dbReference type="ARBA" id="ARBA00023242"/>
    </source>
</evidence>
<comment type="similarity">
    <text evidence="2">Belongs to the transcriptional coactivator PC4 family.</text>
</comment>
<keyword evidence="10" id="KW-1185">Reference proteome</keyword>
<dbReference type="PANTHER" id="PTHR13215">
    <property type="entry name" value="RNA POLYMERASE II TRANSCRIPTIONAL COACTIVATOR"/>
    <property type="match status" value="1"/>
</dbReference>
<keyword evidence="6" id="KW-0539">Nucleus</keyword>
<dbReference type="InterPro" id="IPR003173">
    <property type="entry name" value="PC4_C"/>
</dbReference>
<sequence>MAGGFKRGGFRGGGGGGLNKGYAKKRSPEDDDDAPRASKKSKGDEDEADTAPVVPRLQTDDDDNPFIALNHSGKRRMTVSDFKSTTLVSIREYWTNDAGELKPGKKGISLSIEQYNALLAAAPLLESILTQKNIQVARPDYEADLNAAETIDEKEEEQQPAAKVDDDEDDK</sequence>
<feature type="region of interest" description="Disordered" evidence="7">
    <location>
        <begin position="145"/>
        <end position="171"/>
    </location>
</feature>
<gene>
    <name evidence="9" type="ORF">SLS59_000985</name>
</gene>
<name>A0ABR3RYG8_9PLEO</name>
<evidence type="ECO:0000313" key="10">
    <source>
        <dbReference type="Proteomes" id="UP001521222"/>
    </source>
</evidence>
<evidence type="ECO:0000256" key="7">
    <source>
        <dbReference type="SAM" id="MobiDB-lite"/>
    </source>
</evidence>
<evidence type="ECO:0000313" key="9">
    <source>
        <dbReference type="EMBL" id="KAL1609480.1"/>
    </source>
</evidence>
<evidence type="ECO:0000256" key="5">
    <source>
        <dbReference type="ARBA" id="ARBA00023163"/>
    </source>
</evidence>
<evidence type="ECO:0000256" key="4">
    <source>
        <dbReference type="ARBA" id="ARBA00023125"/>
    </source>
</evidence>
<keyword evidence="4" id="KW-0238">DNA-binding</keyword>
<dbReference type="Gene3D" id="2.30.31.10">
    <property type="entry name" value="Transcriptional Coactivator Pc4, Chain A"/>
    <property type="match status" value="1"/>
</dbReference>
<proteinExistence type="inferred from homology"/>
<feature type="region of interest" description="Disordered" evidence="7">
    <location>
        <begin position="1"/>
        <end position="65"/>
    </location>
</feature>
<feature type="compositionally biased region" description="Gly residues" evidence="7">
    <location>
        <begin position="1"/>
        <end position="19"/>
    </location>
</feature>
<dbReference type="EMBL" id="JAKIXB020000003">
    <property type="protein sequence ID" value="KAL1609480.1"/>
    <property type="molecule type" value="Genomic_DNA"/>
</dbReference>
<dbReference type="InterPro" id="IPR009044">
    <property type="entry name" value="ssDNA-bd_transcriptional_reg"/>
</dbReference>
<evidence type="ECO:0000259" key="8">
    <source>
        <dbReference type="Pfam" id="PF02229"/>
    </source>
</evidence>
<comment type="subcellular location">
    <subcellularLocation>
        <location evidence="1">Nucleus</location>
    </subcellularLocation>
</comment>
<keyword evidence="5" id="KW-0804">Transcription</keyword>
<evidence type="ECO:0000256" key="3">
    <source>
        <dbReference type="ARBA" id="ARBA00023015"/>
    </source>
</evidence>
<dbReference type="Pfam" id="PF02229">
    <property type="entry name" value="PC4"/>
    <property type="match status" value="1"/>
</dbReference>
<comment type="caution">
    <text evidence="9">The sequence shown here is derived from an EMBL/GenBank/DDBJ whole genome shotgun (WGS) entry which is preliminary data.</text>
</comment>
<reference evidence="9 10" key="1">
    <citation type="submission" date="2024-02" db="EMBL/GenBank/DDBJ databases">
        <title>De novo assembly and annotation of 12 fungi associated with fruit tree decline syndrome in Ontario, Canada.</title>
        <authorList>
            <person name="Sulman M."/>
            <person name="Ellouze W."/>
            <person name="Ilyukhin E."/>
        </authorList>
    </citation>
    <scope>NUCLEOTIDE SEQUENCE [LARGE SCALE GENOMIC DNA]</scope>
    <source>
        <strain evidence="9 10">M97-236</strain>
    </source>
</reference>